<dbReference type="PANTHER" id="PTHR35399:SF4">
    <property type="entry name" value="MEMBRANE PROTEIN"/>
    <property type="match status" value="1"/>
</dbReference>
<dbReference type="EMBL" id="JAVDWO010000017">
    <property type="protein sequence ID" value="MDR7194638.1"/>
    <property type="molecule type" value="Genomic_DNA"/>
</dbReference>
<organism evidence="1 2">
    <name type="scientific">Luteimonas terrae</name>
    <dbReference type="NCBI Taxonomy" id="1530191"/>
    <lineage>
        <taxon>Bacteria</taxon>
        <taxon>Pseudomonadati</taxon>
        <taxon>Pseudomonadota</taxon>
        <taxon>Gammaproteobacteria</taxon>
        <taxon>Lysobacterales</taxon>
        <taxon>Lysobacteraceae</taxon>
        <taxon>Luteimonas</taxon>
    </lineage>
</organism>
<protein>
    <submittedName>
        <fullName evidence="1">Secreted PhoX family phosphatase</fullName>
    </submittedName>
</protein>
<comment type="caution">
    <text evidence="1">The sequence shown here is derived from an EMBL/GenBank/DDBJ whole genome shotgun (WGS) entry which is preliminary data.</text>
</comment>
<dbReference type="PROSITE" id="PS51318">
    <property type="entry name" value="TAT"/>
    <property type="match status" value="1"/>
</dbReference>
<dbReference type="Pfam" id="PF05787">
    <property type="entry name" value="PhoX"/>
    <property type="match status" value="2"/>
</dbReference>
<accession>A0ABU1Y1D1</accession>
<evidence type="ECO:0000313" key="1">
    <source>
        <dbReference type="EMBL" id="MDR7194638.1"/>
    </source>
</evidence>
<dbReference type="InterPro" id="IPR006311">
    <property type="entry name" value="TAT_signal"/>
</dbReference>
<dbReference type="SUPFAM" id="SSF63829">
    <property type="entry name" value="Calcium-dependent phosphotriesterase"/>
    <property type="match status" value="1"/>
</dbReference>
<dbReference type="PANTHER" id="PTHR35399">
    <property type="entry name" value="SLR8030 PROTEIN"/>
    <property type="match status" value="1"/>
</dbReference>
<dbReference type="RefSeq" id="WP_310238208.1">
    <property type="nucleotide sequence ID" value="NZ_JAVDWO010000017.1"/>
</dbReference>
<gene>
    <name evidence="1" type="ORF">J2W68_003386</name>
</gene>
<keyword evidence="2" id="KW-1185">Reference proteome</keyword>
<dbReference type="InterPro" id="IPR008557">
    <property type="entry name" value="PhoX"/>
</dbReference>
<sequence length="468" mass="49516">MDTDTPLIARRRLLKAAGLGLGMAGMGLTPVGQLLARAGSSTQVHAGYGPLQPVRDLNTGLPLLQLPEGFRYTTFGWAGEALAGDIACPGKHDGMGVVRAHGDVVTLVRNHEIGGETSGSFTPPGATWDPDCAGGTTTLRFDTAAGRLLDARPSLSGTLVNCAGGVTPWGTWLSCEEIVLTRGQQLQIDGAVHTMKQSHGYVFEVPADGLSSAEPIVAMGRFKHEAATVDPSTGIVYLTEDGHRRAGFYRMLPAVPGELLRGGRLQMLAAEGAPDLRRGRRQGERLKVRWVEIEHPDQGADSDSPTRDEGVVAQGVAGGGSVFTRLEGCIYGDGRVFFTSTNGGDASCGQVWAYDPGAELLELVFESPDPHVLDYPDNVVLSPRGGLVICEDSAQPVQRLYGMTGAGGLFEFCRSDVVLTGQGGFTGDYRGAEWAGACFSPNGRWLFANVYTPGFTVAITGPWRDGLI</sequence>
<dbReference type="Proteomes" id="UP001256588">
    <property type="component" value="Unassembled WGS sequence"/>
</dbReference>
<evidence type="ECO:0000313" key="2">
    <source>
        <dbReference type="Proteomes" id="UP001256588"/>
    </source>
</evidence>
<name>A0ABU1Y1D1_9GAMM</name>
<reference evidence="1 2" key="1">
    <citation type="submission" date="2023-07" db="EMBL/GenBank/DDBJ databases">
        <title>Sorghum-associated microbial communities from plants grown in Nebraska, USA.</title>
        <authorList>
            <person name="Schachtman D."/>
        </authorList>
    </citation>
    <scope>NUCLEOTIDE SEQUENCE [LARGE SCALE GENOMIC DNA]</scope>
    <source>
        <strain evidence="1 2">4099</strain>
    </source>
</reference>
<proteinExistence type="predicted"/>